<dbReference type="InterPro" id="IPR017452">
    <property type="entry name" value="GPCR_Rhodpsn_7TM"/>
</dbReference>
<evidence type="ECO:0000313" key="8">
    <source>
        <dbReference type="EMBL" id="KAK2571971.1"/>
    </source>
</evidence>
<comment type="similarity">
    <text evidence="5">Belongs to the G-protein coupled receptor 1 family.</text>
</comment>
<evidence type="ECO:0000256" key="6">
    <source>
        <dbReference type="SAM" id="Phobius"/>
    </source>
</evidence>
<comment type="subcellular location">
    <subcellularLocation>
        <location evidence="1">Membrane</location>
    </subcellularLocation>
</comment>
<feature type="transmembrane region" description="Helical" evidence="6">
    <location>
        <begin position="171"/>
        <end position="194"/>
    </location>
</feature>
<feature type="transmembrane region" description="Helical" evidence="6">
    <location>
        <begin position="12"/>
        <end position="37"/>
    </location>
</feature>
<dbReference type="GO" id="GO:0016020">
    <property type="term" value="C:membrane"/>
    <property type="evidence" value="ECO:0007669"/>
    <property type="project" value="UniProtKB-SubCell"/>
</dbReference>
<protein>
    <submittedName>
        <fullName evidence="8">Tachykinin-like peptides receptor 86C</fullName>
    </submittedName>
</protein>
<dbReference type="Pfam" id="PF00001">
    <property type="entry name" value="7tm_1"/>
    <property type="match status" value="1"/>
</dbReference>
<dbReference type="PROSITE" id="PS00237">
    <property type="entry name" value="G_PROTEIN_RECEP_F1_1"/>
    <property type="match status" value="1"/>
</dbReference>
<organism evidence="8 9">
    <name type="scientific">Acropora cervicornis</name>
    <name type="common">Staghorn coral</name>
    <dbReference type="NCBI Taxonomy" id="6130"/>
    <lineage>
        <taxon>Eukaryota</taxon>
        <taxon>Metazoa</taxon>
        <taxon>Cnidaria</taxon>
        <taxon>Anthozoa</taxon>
        <taxon>Hexacorallia</taxon>
        <taxon>Scleractinia</taxon>
        <taxon>Astrocoeniina</taxon>
        <taxon>Acroporidae</taxon>
        <taxon>Acropora</taxon>
    </lineage>
</organism>
<keyword evidence="9" id="KW-1185">Reference proteome</keyword>
<accession>A0AAD9R3A9</accession>
<feature type="transmembrane region" description="Helical" evidence="6">
    <location>
        <begin position="90"/>
        <end position="108"/>
    </location>
</feature>
<evidence type="ECO:0000313" key="9">
    <source>
        <dbReference type="Proteomes" id="UP001249851"/>
    </source>
</evidence>
<dbReference type="PROSITE" id="PS50262">
    <property type="entry name" value="G_PROTEIN_RECEP_F1_2"/>
    <property type="match status" value="1"/>
</dbReference>
<feature type="domain" description="G-protein coupled receptors family 1 profile" evidence="7">
    <location>
        <begin position="28"/>
        <end position="280"/>
    </location>
</feature>
<dbReference type="CDD" id="cd00637">
    <property type="entry name" value="7tm_classA_rhodopsin-like"/>
    <property type="match status" value="1"/>
</dbReference>
<dbReference type="Gene3D" id="1.20.1070.10">
    <property type="entry name" value="Rhodopsin 7-helix transmembrane proteins"/>
    <property type="match status" value="1"/>
</dbReference>
<sequence>MVQYTDSESAQIGITTMFGVLVTIDLVGNSLVCLVILLYRDMRIPTHLLLLNLAVADMMVALFIGQRFVVVHFMKHPTGLSGTILCKSHNFTWVGGAASVFTLLAIAFERYYAVIFPHGNKGKLTFKKLKIFIPISWICAGILNIPLFLTVYFDEDTEFCHEYWPKKWLPIAYSLTWFFVAGIIPVKLMIVLYSKVVYRLWFKRQENGYRDVARQGVIKVRKRVTKMVLIVSAIYAFCWPPNLTIYALAYLSPSQKYGSVLYITSIVLVTFNSTVNPFIYVFVNRRFGEKITNLLMCGKLCNNNVDPARDEPRGRPQNSVVAVPESHMPMQQQAINAVRK</sequence>
<reference evidence="8" key="2">
    <citation type="journal article" date="2023" name="Science">
        <title>Genomic signatures of disease resistance in endangered staghorn corals.</title>
        <authorList>
            <person name="Vollmer S.V."/>
            <person name="Selwyn J.D."/>
            <person name="Despard B.A."/>
            <person name="Roesel C.L."/>
        </authorList>
    </citation>
    <scope>NUCLEOTIDE SEQUENCE</scope>
    <source>
        <strain evidence="8">K2</strain>
    </source>
</reference>
<reference evidence="8" key="1">
    <citation type="journal article" date="2023" name="G3 (Bethesda)">
        <title>Whole genome assembly and annotation of the endangered Caribbean coral Acropora cervicornis.</title>
        <authorList>
            <person name="Selwyn J.D."/>
            <person name="Vollmer S.V."/>
        </authorList>
    </citation>
    <scope>NUCLEOTIDE SEQUENCE</scope>
    <source>
        <strain evidence="8">K2</strain>
    </source>
</reference>
<proteinExistence type="inferred from homology"/>
<evidence type="ECO:0000259" key="7">
    <source>
        <dbReference type="PROSITE" id="PS50262"/>
    </source>
</evidence>
<dbReference type="PANTHER" id="PTHR45698">
    <property type="entry name" value="TRACE AMINE-ASSOCIATED RECEPTOR 19N-RELATED"/>
    <property type="match status" value="1"/>
</dbReference>
<evidence type="ECO:0000256" key="1">
    <source>
        <dbReference type="ARBA" id="ARBA00004370"/>
    </source>
</evidence>
<keyword evidence="4 6" id="KW-0472">Membrane</keyword>
<keyword evidence="2 5" id="KW-0812">Transmembrane</keyword>
<keyword evidence="5" id="KW-0807">Transducer</keyword>
<dbReference type="SUPFAM" id="SSF81321">
    <property type="entry name" value="Family A G protein-coupled receptor-like"/>
    <property type="match status" value="1"/>
</dbReference>
<dbReference type="Proteomes" id="UP001249851">
    <property type="component" value="Unassembled WGS sequence"/>
</dbReference>
<dbReference type="PRINTS" id="PR00237">
    <property type="entry name" value="GPCRRHODOPSN"/>
</dbReference>
<dbReference type="AlphaFoldDB" id="A0AAD9R3A9"/>
<feature type="transmembrane region" description="Helical" evidence="6">
    <location>
        <begin position="49"/>
        <end position="70"/>
    </location>
</feature>
<keyword evidence="3 6" id="KW-1133">Transmembrane helix</keyword>
<name>A0AAD9R3A9_ACRCE</name>
<dbReference type="GO" id="GO:0004930">
    <property type="term" value="F:G protein-coupled receptor activity"/>
    <property type="evidence" value="ECO:0007669"/>
    <property type="project" value="UniProtKB-KW"/>
</dbReference>
<dbReference type="InterPro" id="IPR000276">
    <property type="entry name" value="GPCR_Rhodpsn"/>
</dbReference>
<gene>
    <name evidence="8" type="ORF">P5673_003389</name>
</gene>
<feature type="transmembrane region" description="Helical" evidence="6">
    <location>
        <begin position="129"/>
        <end position="151"/>
    </location>
</feature>
<feature type="transmembrane region" description="Helical" evidence="6">
    <location>
        <begin position="228"/>
        <end position="249"/>
    </location>
</feature>
<dbReference type="PANTHER" id="PTHR45698:SF1">
    <property type="entry name" value="TRACE AMINE-ASSOCIATED RECEPTOR 13C-LIKE"/>
    <property type="match status" value="1"/>
</dbReference>
<keyword evidence="5" id="KW-0297">G-protein coupled receptor</keyword>
<keyword evidence="5 8" id="KW-0675">Receptor</keyword>
<comment type="caution">
    <text evidence="8">The sequence shown here is derived from an EMBL/GenBank/DDBJ whole genome shotgun (WGS) entry which is preliminary data.</text>
</comment>
<evidence type="ECO:0000256" key="3">
    <source>
        <dbReference type="ARBA" id="ARBA00022989"/>
    </source>
</evidence>
<feature type="transmembrane region" description="Helical" evidence="6">
    <location>
        <begin position="261"/>
        <end position="283"/>
    </location>
</feature>
<evidence type="ECO:0000256" key="5">
    <source>
        <dbReference type="RuleBase" id="RU000688"/>
    </source>
</evidence>
<evidence type="ECO:0000256" key="4">
    <source>
        <dbReference type="ARBA" id="ARBA00023136"/>
    </source>
</evidence>
<dbReference type="FunFam" id="1.20.1070.10:FF:000368">
    <property type="entry name" value="Predicted protein"/>
    <property type="match status" value="1"/>
</dbReference>
<dbReference type="EMBL" id="JARQWQ010000005">
    <property type="protein sequence ID" value="KAK2571971.1"/>
    <property type="molecule type" value="Genomic_DNA"/>
</dbReference>
<evidence type="ECO:0000256" key="2">
    <source>
        <dbReference type="ARBA" id="ARBA00022692"/>
    </source>
</evidence>